<proteinExistence type="predicted"/>
<accession>A0A8S1UNT5</accession>
<evidence type="ECO:0000256" key="1">
    <source>
        <dbReference type="SAM" id="Coils"/>
    </source>
</evidence>
<evidence type="ECO:0000313" key="2">
    <source>
        <dbReference type="EMBL" id="CAD8166611.1"/>
    </source>
</evidence>
<sequence>MKHDQYIQILRDSQAITLRNEFTQLQSKAHDYVIQQLKLMESKYKQQLLLIIEQFEDSKLMCEQLKLKNEQYSKLILEQEFKSIQTKNYVSLEIVNQLLTQKINALLLQLKNHNIISEFEYHTQRNMLQKNIAEIFLNYDEQPQPVFLMPNTQISKPILIPQQTIKQETQRSMNNQNQDKVNQYFSISTQTELVKKKKEKPMKQSKQKIEAERSISIDLSRELFECKKSIQELQKSKIDLQSTNEQLKSQNQKLLSRLNKKQHTQIKCINAMKNSYTPQIIKKFIKFDDILFKNVKPFQMAESFDLRQGNISSRQFFTRPNTSAPNTARNRLNQTQQPSILGYQVLL</sequence>
<dbReference type="Proteomes" id="UP000683925">
    <property type="component" value="Unassembled WGS sequence"/>
</dbReference>
<feature type="coiled-coil region" evidence="1">
    <location>
        <begin position="230"/>
        <end position="264"/>
    </location>
</feature>
<evidence type="ECO:0000313" key="3">
    <source>
        <dbReference type="Proteomes" id="UP000683925"/>
    </source>
</evidence>
<dbReference type="OMA" id="QFFTRPN"/>
<dbReference type="OrthoDB" id="305993at2759"/>
<gene>
    <name evidence="2" type="ORF">POCTA_138.1.T0480247</name>
</gene>
<protein>
    <submittedName>
        <fullName evidence="2">Uncharacterized protein</fullName>
    </submittedName>
</protein>
<keyword evidence="1" id="KW-0175">Coiled coil</keyword>
<dbReference type="AlphaFoldDB" id="A0A8S1UNT5"/>
<reference evidence="2" key="1">
    <citation type="submission" date="2021-01" db="EMBL/GenBank/DDBJ databases">
        <authorList>
            <consortium name="Genoscope - CEA"/>
            <person name="William W."/>
        </authorList>
    </citation>
    <scope>NUCLEOTIDE SEQUENCE</scope>
</reference>
<comment type="caution">
    <text evidence="2">The sequence shown here is derived from an EMBL/GenBank/DDBJ whole genome shotgun (WGS) entry which is preliminary data.</text>
</comment>
<organism evidence="2 3">
    <name type="scientific">Paramecium octaurelia</name>
    <dbReference type="NCBI Taxonomy" id="43137"/>
    <lineage>
        <taxon>Eukaryota</taxon>
        <taxon>Sar</taxon>
        <taxon>Alveolata</taxon>
        <taxon>Ciliophora</taxon>
        <taxon>Intramacronucleata</taxon>
        <taxon>Oligohymenophorea</taxon>
        <taxon>Peniculida</taxon>
        <taxon>Parameciidae</taxon>
        <taxon>Paramecium</taxon>
    </lineage>
</organism>
<keyword evidence="3" id="KW-1185">Reference proteome</keyword>
<name>A0A8S1UNT5_PAROT</name>
<dbReference type="EMBL" id="CAJJDP010000048">
    <property type="protein sequence ID" value="CAD8166611.1"/>
    <property type="molecule type" value="Genomic_DNA"/>
</dbReference>